<gene>
    <name evidence="1" type="ORF">ETAA8_14390</name>
</gene>
<keyword evidence="2" id="KW-1185">Reference proteome</keyword>
<dbReference type="KEGG" id="aagg:ETAA8_14390"/>
<evidence type="ECO:0000313" key="2">
    <source>
        <dbReference type="Proteomes" id="UP000315017"/>
    </source>
</evidence>
<protein>
    <submittedName>
        <fullName evidence="1">Uncharacterized protein</fullName>
    </submittedName>
</protein>
<dbReference type="RefSeq" id="WP_145086803.1">
    <property type="nucleotide sequence ID" value="NZ_CP036274.1"/>
</dbReference>
<organism evidence="1 2">
    <name type="scientific">Anatilimnocola aggregata</name>
    <dbReference type="NCBI Taxonomy" id="2528021"/>
    <lineage>
        <taxon>Bacteria</taxon>
        <taxon>Pseudomonadati</taxon>
        <taxon>Planctomycetota</taxon>
        <taxon>Planctomycetia</taxon>
        <taxon>Pirellulales</taxon>
        <taxon>Pirellulaceae</taxon>
        <taxon>Anatilimnocola</taxon>
    </lineage>
</organism>
<evidence type="ECO:0000313" key="1">
    <source>
        <dbReference type="EMBL" id="QDU26361.1"/>
    </source>
</evidence>
<dbReference type="OrthoDB" id="5498775at2"/>
<dbReference type="Proteomes" id="UP000315017">
    <property type="component" value="Chromosome"/>
</dbReference>
<sequence length="270" mass="29630">MSDNKIRILVTFIDDSDDEPLGEVKLPPEQLPESFAEETTLHLDDDDWLVVAADPLTRAEFTQTKKLTLRLSRVEKIDPATILYSLPSITNELPACGDRPLTGHELAMLDDNWRQFELVSQCFSAQIDEELAAIQAIHEQESTGAGWRKVHVRKHPETPIDGFLSLSDLLAAFAIASPEGLTFHGAATRVEAGFAFTASDGQACYGLAPGGMVTVLGIAQTSLPTLPEESITRLAAVAEKFDLELVQWCRCARATADQPLFRQLLTENAE</sequence>
<name>A0A517Y834_9BACT</name>
<proteinExistence type="predicted"/>
<dbReference type="EMBL" id="CP036274">
    <property type="protein sequence ID" value="QDU26361.1"/>
    <property type="molecule type" value="Genomic_DNA"/>
</dbReference>
<accession>A0A517Y834</accession>
<dbReference type="AlphaFoldDB" id="A0A517Y834"/>
<reference evidence="1 2" key="1">
    <citation type="submission" date="2019-02" db="EMBL/GenBank/DDBJ databases">
        <title>Deep-cultivation of Planctomycetes and their phenomic and genomic characterization uncovers novel biology.</title>
        <authorList>
            <person name="Wiegand S."/>
            <person name="Jogler M."/>
            <person name="Boedeker C."/>
            <person name="Pinto D."/>
            <person name="Vollmers J."/>
            <person name="Rivas-Marin E."/>
            <person name="Kohn T."/>
            <person name="Peeters S.H."/>
            <person name="Heuer A."/>
            <person name="Rast P."/>
            <person name="Oberbeckmann S."/>
            <person name="Bunk B."/>
            <person name="Jeske O."/>
            <person name="Meyerdierks A."/>
            <person name="Storesund J.E."/>
            <person name="Kallscheuer N."/>
            <person name="Luecker S."/>
            <person name="Lage O.M."/>
            <person name="Pohl T."/>
            <person name="Merkel B.J."/>
            <person name="Hornburger P."/>
            <person name="Mueller R.-W."/>
            <person name="Bruemmer F."/>
            <person name="Labrenz M."/>
            <person name="Spormann A.M."/>
            <person name="Op den Camp H."/>
            <person name="Overmann J."/>
            <person name="Amann R."/>
            <person name="Jetten M.S.M."/>
            <person name="Mascher T."/>
            <person name="Medema M.H."/>
            <person name="Devos D.P."/>
            <person name="Kaster A.-K."/>
            <person name="Ovreas L."/>
            <person name="Rohde M."/>
            <person name="Galperin M.Y."/>
            <person name="Jogler C."/>
        </authorList>
    </citation>
    <scope>NUCLEOTIDE SEQUENCE [LARGE SCALE GENOMIC DNA]</scope>
    <source>
        <strain evidence="1 2">ETA_A8</strain>
    </source>
</reference>